<dbReference type="InterPro" id="IPR013785">
    <property type="entry name" value="Aldolase_TIM"/>
</dbReference>
<comment type="function">
    <text evidence="6 7">Catalyzes a reversible aldol reaction between acetaldehyde and D-glyceraldehyde 3-phosphate to generate 2-deoxy-D-ribose 5-phosphate.</text>
</comment>
<reference evidence="8 9" key="1">
    <citation type="submission" date="2014-12" db="EMBL/GenBank/DDBJ databases">
        <title>Draft genome sequence of Terrisporobacter sp. 08-306576, isolated from the blood culture of a bacteremia patient.</title>
        <authorList>
            <person name="Lund L.C."/>
            <person name="Sydenham T.V."/>
            <person name="Hogh S.V."/>
            <person name="Skov M.N."/>
            <person name="Kemp M."/>
            <person name="Justesen U.S."/>
        </authorList>
    </citation>
    <scope>NUCLEOTIDE SEQUENCE [LARGE SCALE GENOMIC DNA]</scope>
    <source>
        <strain evidence="8 9">08-306576</strain>
    </source>
</reference>
<keyword evidence="9" id="KW-1185">Reference proteome</keyword>
<dbReference type="STRING" id="1577792.QX51_11395"/>
<dbReference type="OrthoDB" id="9778711at2"/>
<dbReference type="GO" id="GO:0006018">
    <property type="term" value="P:2-deoxyribose 1-phosphate catabolic process"/>
    <property type="evidence" value="ECO:0007669"/>
    <property type="project" value="UniProtKB-UniRule"/>
</dbReference>
<dbReference type="PIRSF" id="PIRSF001357">
    <property type="entry name" value="DeoC"/>
    <property type="match status" value="1"/>
</dbReference>
<dbReference type="UniPathway" id="UPA00002">
    <property type="reaction ID" value="UER00468"/>
</dbReference>
<keyword evidence="4 7" id="KW-0704">Schiff base</keyword>
<dbReference type="InterPro" id="IPR002915">
    <property type="entry name" value="DeoC/FbaB/LacD_aldolase"/>
</dbReference>
<protein>
    <recommendedName>
        <fullName evidence="7">Deoxyribose-phosphate aldolase</fullName>
        <shortName evidence="7">DERA</shortName>
        <ecNumber evidence="7">4.1.2.4</ecNumber>
    </recommendedName>
    <alternativeName>
        <fullName evidence="7">2-deoxy-D-ribose 5-phosphate aldolase</fullName>
    </alternativeName>
    <alternativeName>
        <fullName evidence="7">Phosphodeoxyriboaldolase</fullName>
        <shortName evidence="7">Deoxyriboaldolase</shortName>
    </alternativeName>
</protein>
<evidence type="ECO:0000256" key="3">
    <source>
        <dbReference type="ARBA" id="ARBA00023239"/>
    </source>
</evidence>
<sequence>MNKYIDHTLLKAVASKSDIEKLCKEALKYDFASVCVNPANVKISHELLKDSNVKVCTVIGFPLGANTIETKVFETKNAIENGAKEIDMVINIAALKEMDLDYLEKELSEIKSACGENVLLKVIIETCYLNEEEKVSISKLVGKLNIDFIKTSTGFGIGGATLEDVKIMKDNIGENTKIKASGGVSDFETAKAYIDLGCKRIGTSNGIKIVTKDQSMELNSY</sequence>
<feature type="active site" description="Proton donor/acceptor" evidence="7">
    <location>
        <position position="179"/>
    </location>
</feature>
<evidence type="ECO:0000313" key="9">
    <source>
        <dbReference type="Proteomes" id="UP000031189"/>
    </source>
</evidence>
<name>A0A0B3VJB0_9FIRM</name>
<organism evidence="8 9">
    <name type="scientific">Terrisporobacter othiniensis</name>
    <dbReference type="NCBI Taxonomy" id="1577792"/>
    <lineage>
        <taxon>Bacteria</taxon>
        <taxon>Bacillati</taxon>
        <taxon>Bacillota</taxon>
        <taxon>Clostridia</taxon>
        <taxon>Peptostreptococcales</taxon>
        <taxon>Peptostreptococcaceae</taxon>
        <taxon>Terrisporobacter</taxon>
    </lineage>
</organism>
<dbReference type="EC" id="4.1.2.4" evidence="7"/>
<evidence type="ECO:0000313" key="8">
    <source>
        <dbReference type="EMBL" id="KHS56861.1"/>
    </source>
</evidence>
<comment type="similarity">
    <text evidence="1 7">Belongs to the DeoC/FbaB aldolase family. DeoC type 1 subfamily.</text>
</comment>
<accession>A0A0B3VJB0</accession>
<dbReference type="InterPro" id="IPR011343">
    <property type="entry name" value="DeoC"/>
</dbReference>
<dbReference type="HAMAP" id="MF_00114">
    <property type="entry name" value="DeoC_type1"/>
    <property type="match status" value="1"/>
</dbReference>
<dbReference type="GO" id="GO:0005737">
    <property type="term" value="C:cytoplasm"/>
    <property type="evidence" value="ECO:0007669"/>
    <property type="project" value="UniProtKB-SubCell"/>
</dbReference>
<evidence type="ECO:0000256" key="7">
    <source>
        <dbReference type="HAMAP-Rule" id="MF_00114"/>
    </source>
</evidence>
<proteinExistence type="inferred from homology"/>
<evidence type="ECO:0000256" key="4">
    <source>
        <dbReference type="ARBA" id="ARBA00023270"/>
    </source>
</evidence>
<dbReference type="SUPFAM" id="SSF51569">
    <property type="entry name" value="Aldolase"/>
    <property type="match status" value="1"/>
</dbReference>
<dbReference type="GO" id="GO:0009264">
    <property type="term" value="P:deoxyribonucleotide catabolic process"/>
    <property type="evidence" value="ECO:0007669"/>
    <property type="project" value="UniProtKB-UniRule"/>
</dbReference>
<dbReference type="InterPro" id="IPR028581">
    <property type="entry name" value="DeoC_typeI"/>
</dbReference>
<keyword evidence="2 7" id="KW-0963">Cytoplasm</keyword>
<dbReference type="EMBL" id="JWHR01000102">
    <property type="protein sequence ID" value="KHS56861.1"/>
    <property type="molecule type" value="Genomic_DNA"/>
</dbReference>
<dbReference type="Proteomes" id="UP000031189">
    <property type="component" value="Unassembled WGS sequence"/>
</dbReference>
<keyword evidence="3 7" id="KW-0456">Lyase</keyword>
<evidence type="ECO:0000256" key="2">
    <source>
        <dbReference type="ARBA" id="ARBA00022490"/>
    </source>
</evidence>
<dbReference type="Pfam" id="PF01791">
    <property type="entry name" value="DeoC"/>
    <property type="match status" value="1"/>
</dbReference>
<comment type="subcellular location">
    <subcellularLocation>
        <location evidence="7">Cytoplasm</location>
    </subcellularLocation>
</comment>
<dbReference type="Gene3D" id="3.20.20.70">
    <property type="entry name" value="Aldolase class I"/>
    <property type="match status" value="1"/>
</dbReference>
<dbReference type="PANTHER" id="PTHR10889:SF1">
    <property type="entry name" value="DEOXYRIBOSE-PHOSPHATE ALDOLASE"/>
    <property type="match status" value="1"/>
</dbReference>
<feature type="active site" description="Schiff-base intermediate with acetaldehyde" evidence="7">
    <location>
        <position position="150"/>
    </location>
</feature>
<evidence type="ECO:0000256" key="5">
    <source>
        <dbReference type="ARBA" id="ARBA00048791"/>
    </source>
</evidence>
<dbReference type="GO" id="GO:0016052">
    <property type="term" value="P:carbohydrate catabolic process"/>
    <property type="evidence" value="ECO:0007669"/>
    <property type="project" value="TreeGrafter"/>
</dbReference>
<dbReference type="CDD" id="cd00959">
    <property type="entry name" value="DeoC"/>
    <property type="match status" value="1"/>
</dbReference>
<evidence type="ECO:0000256" key="1">
    <source>
        <dbReference type="ARBA" id="ARBA00010936"/>
    </source>
</evidence>
<feature type="active site" description="Proton donor/acceptor" evidence="7">
    <location>
        <position position="87"/>
    </location>
</feature>
<dbReference type="NCBIfam" id="TIGR00126">
    <property type="entry name" value="deoC"/>
    <property type="match status" value="1"/>
</dbReference>
<dbReference type="FunFam" id="3.20.20.70:FF:000044">
    <property type="entry name" value="Deoxyribose-phosphate aldolase"/>
    <property type="match status" value="1"/>
</dbReference>
<comment type="pathway">
    <text evidence="7">Carbohydrate degradation; 2-deoxy-D-ribose 1-phosphate degradation; D-glyceraldehyde 3-phosphate and acetaldehyde from 2-deoxy-alpha-D-ribose 1-phosphate: step 2/2.</text>
</comment>
<evidence type="ECO:0000256" key="6">
    <source>
        <dbReference type="ARBA" id="ARBA00056337"/>
    </source>
</evidence>
<dbReference type="GO" id="GO:0004139">
    <property type="term" value="F:deoxyribose-phosphate aldolase activity"/>
    <property type="evidence" value="ECO:0007669"/>
    <property type="project" value="UniProtKB-UniRule"/>
</dbReference>
<comment type="catalytic activity">
    <reaction evidence="5 7">
        <text>2-deoxy-D-ribose 5-phosphate = D-glyceraldehyde 3-phosphate + acetaldehyde</text>
        <dbReference type="Rhea" id="RHEA:12821"/>
        <dbReference type="ChEBI" id="CHEBI:15343"/>
        <dbReference type="ChEBI" id="CHEBI:59776"/>
        <dbReference type="ChEBI" id="CHEBI:62877"/>
        <dbReference type="EC" id="4.1.2.4"/>
    </reaction>
</comment>
<dbReference type="SMART" id="SM01133">
    <property type="entry name" value="DeoC"/>
    <property type="match status" value="1"/>
</dbReference>
<dbReference type="AlphaFoldDB" id="A0A0B3VJB0"/>
<comment type="caution">
    <text evidence="8">The sequence shown here is derived from an EMBL/GenBank/DDBJ whole genome shotgun (WGS) entry which is preliminary data.</text>
</comment>
<gene>
    <name evidence="7" type="primary">deoC</name>
    <name evidence="8" type="ORF">QX51_11395</name>
</gene>
<dbReference type="RefSeq" id="WP_039680040.1">
    <property type="nucleotide sequence ID" value="NZ_JAWGXO010000004.1"/>
</dbReference>
<dbReference type="PANTHER" id="PTHR10889">
    <property type="entry name" value="DEOXYRIBOSE-PHOSPHATE ALDOLASE"/>
    <property type="match status" value="1"/>
</dbReference>